<dbReference type="EMBL" id="PDUD01000002">
    <property type="protein sequence ID" value="PHN08253.1"/>
    <property type="molecule type" value="Genomic_DNA"/>
</dbReference>
<gene>
    <name evidence="2" type="ORF">CRP01_02720</name>
</gene>
<proteinExistence type="predicted"/>
<reference evidence="2 3" key="1">
    <citation type="submission" date="2017-10" db="EMBL/GenBank/DDBJ databases">
        <title>The draft genome sequence of Lewinella nigricans NBRC 102662.</title>
        <authorList>
            <person name="Wang K."/>
        </authorList>
    </citation>
    <scope>NUCLEOTIDE SEQUENCE [LARGE SCALE GENOMIC DNA]</scope>
    <source>
        <strain evidence="2 3">NBRC 102662</strain>
    </source>
</reference>
<dbReference type="PANTHER" id="PTHR43283">
    <property type="entry name" value="BETA-LACTAMASE-RELATED"/>
    <property type="match status" value="1"/>
</dbReference>
<dbReference type="Proteomes" id="UP000223913">
    <property type="component" value="Unassembled WGS sequence"/>
</dbReference>
<keyword evidence="2" id="KW-0378">Hydrolase</keyword>
<dbReference type="GO" id="GO:0016787">
    <property type="term" value="F:hydrolase activity"/>
    <property type="evidence" value="ECO:0007669"/>
    <property type="project" value="UniProtKB-KW"/>
</dbReference>
<evidence type="ECO:0000313" key="2">
    <source>
        <dbReference type="EMBL" id="PHN08253.1"/>
    </source>
</evidence>
<dbReference type="InterPro" id="IPR001466">
    <property type="entry name" value="Beta-lactam-related"/>
</dbReference>
<evidence type="ECO:0000313" key="3">
    <source>
        <dbReference type="Proteomes" id="UP000223913"/>
    </source>
</evidence>
<dbReference type="Pfam" id="PF00144">
    <property type="entry name" value="Beta-lactamase"/>
    <property type="match status" value="1"/>
</dbReference>
<accession>A0A2D0NKI7</accession>
<sequence length="446" mass="49102">MALRLNKIQSAMIKIYKTLFSLLLLSLTVLPIERPLAQTSAVSISEPILLSPTAPENVGISAPRLNRINTLLEQAVADQYLPGAVVMIGRKGQIPYLETFGYRDVAAKDPMAADDIFRMASMTKPVVSVGIMMLYEEGKFLLDDPIAKFVPAFAEMEVLDEWNEADGSYTTKAATQAITFRQLLSHTSGIGYPFIHPALGAIAREKGLIQGYSTLDVSLEENMKVLSEMPLVHEPGARWTYGLSTDLLGYLIEVISGQALDEYLAERIFEPLGMKDTHFYMSESKADRLAGLYFHNDAAQVQVNPDPNGKFPYTGARRYFSGGAGLVSTATDYAAFLQMLLNKGDYNGHILLGKKTVELMTMDHLHGTPGGPEAFGLGFAITTERGAAQKLGSPGNYRWAGIFGTDFWVDPQEELFGIIMTQVLPFQNKDAFFARIQNAIYQSIID</sequence>
<name>A0A2D0NKI7_FLAN2</name>
<dbReference type="InterPro" id="IPR050789">
    <property type="entry name" value="Diverse_Enzym_Activities"/>
</dbReference>
<dbReference type="AlphaFoldDB" id="A0A2D0NKI7"/>
<comment type="caution">
    <text evidence="2">The sequence shown here is derived from an EMBL/GenBank/DDBJ whole genome shotgun (WGS) entry which is preliminary data.</text>
</comment>
<dbReference type="Gene3D" id="3.40.710.10">
    <property type="entry name" value="DD-peptidase/beta-lactamase superfamily"/>
    <property type="match status" value="1"/>
</dbReference>
<feature type="domain" description="Beta-lactamase-related" evidence="1">
    <location>
        <begin position="69"/>
        <end position="426"/>
    </location>
</feature>
<dbReference type="OrthoDB" id="1522765at2"/>
<protein>
    <submittedName>
        <fullName evidence="2">Serine hydrolase</fullName>
    </submittedName>
</protein>
<dbReference type="InterPro" id="IPR012338">
    <property type="entry name" value="Beta-lactam/transpept-like"/>
</dbReference>
<dbReference type="PANTHER" id="PTHR43283:SF3">
    <property type="entry name" value="BETA-LACTAMASE FAMILY PROTEIN (AFU_ORTHOLOGUE AFUA_5G07500)"/>
    <property type="match status" value="1"/>
</dbReference>
<keyword evidence="3" id="KW-1185">Reference proteome</keyword>
<organism evidence="2 3">
    <name type="scientific">Flavilitoribacter nigricans (strain ATCC 23147 / DSM 23189 / NBRC 102662 / NCIMB 1420 / SS-2)</name>
    <name type="common">Lewinella nigricans</name>
    <dbReference type="NCBI Taxonomy" id="1122177"/>
    <lineage>
        <taxon>Bacteria</taxon>
        <taxon>Pseudomonadati</taxon>
        <taxon>Bacteroidota</taxon>
        <taxon>Saprospiria</taxon>
        <taxon>Saprospirales</taxon>
        <taxon>Lewinellaceae</taxon>
        <taxon>Flavilitoribacter</taxon>
    </lineage>
</organism>
<evidence type="ECO:0000259" key="1">
    <source>
        <dbReference type="Pfam" id="PF00144"/>
    </source>
</evidence>
<dbReference type="SUPFAM" id="SSF56601">
    <property type="entry name" value="beta-lactamase/transpeptidase-like"/>
    <property type="match status" value="1"/>
</dbReference>